<reference evidence="5 6" key="1">
    <citation type="submission" date="2016-02" db="EMBL/GenBank/DDBJ databases">
        <title>Complete genome sequence and transcriptome regulation of the pentose utilising yeast Sugiyamaella lignohabitans.</title>
        <authorList>
            <person name="Bellasio M."/>
            <person name="Peymann A."/>
            <person name="Valli M."/>
            <person name="Sipitzky M."/>
            <person name="Graf A."/>
            <person name="Sauer M."/>
            <person name="Marx H."/>
            <person name="Mattanovich D."/>
        </authorList>
    </citation>
    <scope>NUCLEOTIDE SEQUENCE [LARGE SCALE GENOMIC DNA]</scope>
    <source>
        <strain evidence="5 6">CBS 10342</strain>
    </source>
</reference>
<organism evidence="5 6">
    <name type="scientific">Sugiyamaella lignohabitans</name>
    <dbReference type="NCBI Taxonomy" id="796027"/>
    <lineage>
        <taxon>Eukaryota</taxon>
        <taxon>Fungi</taxon>
        <taxon>Dikarya</taxon>
        <taxon>Ascomycota</taxon>
        <taxon>Saccharomycotina</taxon>
        <taxon>Dipodascomycetes</taxon>
        <taxon>Dipodascales</taxon>
        <taxon>Trichomonascaceae</taxon>
        <taxon>Sugiyamaella</taxon>
    </lineage>
</organism>
<sequence>MDIDEESKAAQESTPTPAPASDSVQDTTSQPVTDGSTQTSSSDGTLEKSEPEGSARPDSQNGGEASTDENKPESEERQTRKRKSASTEPAANNDTPNRSSNRSASNRSSKRVKARSDEQTLDSMDVAEDKSFFEQLTSFLSLCNMKFESVIPVFLDQDYPHSDQYLYDFKLILQGWDDSQAEILLKNEKPSKKSSASNNNQSILQTLDFAALGNDNIVKAPSSLTQNNTSDRCINYIQRINSGDYHLQEVRFEFIYALLSEDENGCSLLDEFWPTAVADTVRQILDNCESLIYSNVKSALLSTTVSSPHLEVCEGFFELLVDYYLTSASSLDAKTGTKANVKELEATSKLLFAKVDRWRQLFCDFASLSSPESVTSELLLRHKWVSIFLEARSCTPAANLRQFQQSKSMFEEHERKTNHPFVMEFTNFSNIPRLSIESCDTQISKYRAAAVFARVFDMEVKSVPSLDERGSNESTPETERDVNDEAKEDIADGSLHLEELSKVDLLESILLDEHKERLPEHEAVSQFLSHASIQFKFKLWSMLLDAYNDQGESKKSFEGYLRIFESSVDEITGDMFLSKSDHQRSTLILTCLSSCFDICKMLQRLIAADEELLLSLSPQRASAALETTIQLLRMLHIYNLFDDAISNNNIARHSHNSWKVASRHFEDLICHTWSIFYFFYRTCLPEQNRIPDTLNDIMSIVHDAIGSRGYCGKANGVFLDMVIRELSRLDWSESEQDMIQCLHCRYDLTLASDTFSPFDHYAGGGELDRKTALMLSKFIMRMILNRKNLNQSLLRNEVKIALDEFYQAIGDPDPALILPVAHNFSILNDYLASSLTRSLFRTSLTGGDKLAFASSPNEIVKVGEQGFYYILGYQQLSQFRIRKRSGPGRTEDAEDAIKFFQFDIVCNTNRFESWVGLAQAFDALADEDLTWDAENFNTVETRRALAVNQRKSILACAMAAKVFLTDNEKQKQGGAAASAAMSAHYEQLASTLWGLYAKLIYNASRPPMQMEAFTDIPEQIFCGFEGLYKRPKAQPVSEVSIFKMVDICLILAIKSNPTDWNNYYLRAKVLYKLKSPAEEALEQIILATKHLSEKGGGSATHYPIIEPHYKLLSLVIKYVSKGQLRPEQGLEYLKHSAYYDEKPDSRIQPMPASQPGIDFERLTFYLFFSRCLSTLVKLRAVDKRKWHHRPTYRIAKLLSERFGDAQAAKEEMSGFFPLKSISKAPIHIWKPDLERSGEQFEFRSRYIIYYVDLLKQTGDFESLCLLARKLRKFSTGTARHQEAWEYVCLGTCFALKQFLGIPTKFTEQVINKLLFEEFNAHSQNLLATVEKAKSENELPLLVGELDAIAEIRRLNNGFGSTAALDDTYVAVYLKIYLNYLESINPTKAETAVTTTPVPATPTSSALTNGASSNGLLGATVPIETTAQTVSTPSTPSLTVPSFSSRISIQSLVSPEPSLTDLTSAPSTPPARPSTPPKPPTSGAATPQKEKVRVTKRDIIIRITPFLKAVVSKSGKQAKEKGKDKEKAKEKKEKEKKEKQKEKEKPKEKDTEKENIKEEKSNEDEKESELEDKGSDTPKQVPDTKQD</sequence>
<evidence type="ECO:0000256" key="4">
    <source>
        <dbReference type="SAM" id="MobiDB-lite"/>
    </source>
</evidence>
<dbReference type="InterPro" id="IPR033053">
    <property type="entry name" value="Hir3/CABIN1"/>
</dbReference>
<feature type="compositionally biased region" description="Acidic residues" evidence="4">
    <location>
        <begin position="1560"/>
        <end position="1569"/>
    </location>
</feature>
<dbReference type="GeneID" id="30037570"/>
<dbReference type="PANTHER" id="PTHR15502">
    <property type="entry name" value="CALCINEURIN-BINDING PROTEIN CABIN 1-RELATED"/>
    <property type="match status" value="1"/>
</dbReference>
<feature type="compositionally biased region" description="Basic and acidic residues" evidence="4">
    <location>
        <begin position="68"/>
        <end position="78"/>
    </location>
</feature>
<protein>
    <submittedName>
        <fullName evidence="5">Hir3p</fullName>
    </submittedName>
</protein>
<feature type="region of interest" description="Disordered" evidence="4">
    <location>
        <begin position="1"/>
        <end position="122"/>
    </location>
</feature>
<evidence type="ECO:0000256" key="1">
    <source>
        <dbReference type="ARBA" id="ARBA00004123"/>
    </source>
</evidence>
<feature type="compositionally biased region" description="Low complexity" evidence="4">
    <location>
        <begin position="97"/>
        <end position="107"/>
    </location>
</feature>
<proteinExistence type="inferred from homology"/>
<dbReference type="Proteomes" id="UP000189580">
    <property type="component" value="Chromosome a"/>
</dbReference>
<accession>A0A167CZ84</accession>
<feature type="region of interest" description="Disordered" evidence="4">
    <location>
        <begin position="465"/>
        <end position="485"/>
    </location>
</feature>
<dbReference type="GO" id="GO:0000417">
    <property type="term" value="C:HIR complex"/>
    <property type="evidence" value="ECO:0007669"/>
    <property type="project" value="TreeGrafter"/>
</dbReference>
<evidence type="ECO:0000256" key="2">
    <source>
        <dbReference type="ARBA" id="ARBA00007335"/>
    </source>
</evidence>
<evidence type="ECO:0000313" key="5">
    <source>
        <dbReference type="EMBL" id="ANB12285.1"/>
    </source>
</evidence>
<feature type="compositionally biased region" description="Basic and acidic residues" evidence="4">
    <location>
        <begin position="1570"/>
        <end position="1586"/>
    </location>
</feature>
<feature type="compositionally biased region" description="Low complexity" evidence="4">
    <location>
        <begin position="33"/>
        <end position="44"/>
    </location>
</feature>
<dbReference type="RefSeq" id="XP_018734762.1">
    <property type="nucleotide sequence ID" value="XM_018882473.1"/>
</dbReference>
<dbReference type="EMBL" id="CP014501">
    <property type="protein sequence ID" value="ANB12285.1"/>
    <property type="molecule type" value="Genomic_DNA"/>
</dbReference>
<comment type="subcellular location">
    <subcellularLocation>
        <location evidence="1">Nucleus</location>
    </subcellularLocation>
</comment>
<dbReference type="GO" id="GO:0031491">
    <property type="term" value="F:nucleosome binding"/>
    <property type="evidence" value="ECO:0007669"/>
    <property type="project" value="TreeGrafter"/>
</dbReference>
<feature type="region of interest" description="Disordered" evidence="4">
    <location>
        <begin position="1454"/>
        <end position="1495"/>
    </location>
</feature>
<feature type="compositionally biased region" description="Basic and acidic residues" evidence="4">
    <location>
        <begin position="45"/>
        <end position="55"/>
    </location>
</feature>
<gene>
    <name evidence="5" type="primary">HIR3</name>
    <name evidence="5" type="ORF">AWJ20_534</name>
</gene>
<dbReference type="KEGG" id="slb:AWJ20_534"/>
<feature type="compositionally biased region" description="Low complexity" evidence="4">
    <location>
        <begin position="1391"/>
        <end position="1407"/>
    </location>
</feature>
<dbReference type="OrthoDB" id="77564at2759"/>
<feature type="compositionally biased region" description="Basic and acidic residues" evidence="4">
    <location>
        <begin position="1516"/>
        <end position="1559"/>
    </location>
</feature>
<keyword evidence="3" id="KW-0539">Nucleus</keyword>
<feature type="compositionally biased region" description="Polar residues" evidence="4">
    <location>
        <begin position="22"/>
        <end position="32"/>
    </location>
</feature>
<dbReference type="GO" id="GO:0006325">
    <property type="term" value="P:chromatin organization"/>
    <property type="evidence" value="ECO:0007669"/>
    <property type="project" value="InterPro"/>
</dbReference>
<name>A0A167CZ84_9ASCO</name>
<evidence type="ECO:0000256" key="3">
    <source>
        <dbReference type="ARBA" id="ARBA00023242"/>
    </source>
</evidence>
<feature type="region of interest" description="Disordered" evidence="4">
    <location>
        <begin position="1391"/>
        <end position="1411"/>
    </location>
</feature>
<evidence type="ECO:0000313" key="6">
    <source>
        <dbReference type="Proteomes" id="UP000189580"/>
    </source>
</evidence>
<feature type="region of interest" description="Disordered" evidence="4">
    <location>
        <begin position="1510"/>
        <end position="1586"/>
    </location>
</feature>
<dbReference type="GO" id="GO:0005634">
    <property type="term" value="C:nucleus"/>
    <property type="evidence" value="ECO:0007669"/>
    <property type="project" value="UniProtKB-SubCell"/>
</dbReference>
<feature type="compositionally biased region" description="Polar residues" evidence="4">
    <location>
        <begin position="86"/>
        <end position="96"/>
    </location>
</feature>
<feature type="compositionally biased region" description="Pro residues" evidence="4">
    <location>
        <begin position="1466"/>
        <end position="1479"/>
    </location>
</feature>
<dbReference type="PANTHER" id="PTHR15502:SF7">
    <property type="entry name" value="CALCINEURIN-BINDING PROTEIN CABIN-1"/>
    <property type="match status" value="1"/>
</dbReference>
<comment type="similarity">
    <text evidence="2">Belongs to the HIR3 family.</text>
</comment>
<keyword evidence="6" id="KW-1185">Reference proteome</keyword>